<evidence type="ECO:0000256" key="7">
    <source>
        <dbReference type="RuleBase" id="RU363032"/>
    </source>
</evidence>
<evidence type="ECO:0000256" key="2">
    <source>
        <dbReference type="ARBA" id="ARBA00022448"/>
    </source>
</evidence>
<dbReference type="GO" id="GO:0005886">
    <property type="term" value="C:plasma membrane"/>
    <property type="evidence" value="ECO:0007669"/>
    <property type="project" value="UniProtKB-SubCell"/>
</dbReference>
<dbReference type="Gene3D" id="1.10.3720.10">
    <property type="entry name" value="MetI-like"/>
    <property type="match status" value="1"/>
</dbReference>
<dbReference type="CDD" id="cd06261">
    <property type="entry name" value="TM_PBP2"/>
    <property type="match status" value="1"/>
</dbReference>
<evidence type="ECO:0000256" key="5">
    <source>
        <dbReference type="ARBA" id="ARBA00022989"/>
    </source>
</evidence>
<keyword evidence="6 7" id="KW-0472">Membrane</keyword>
<feature type="transmembrane region" description="Helical" evidence="7">
    <location>
        <begin position="263"/>
        <end position="282"/>
    </location>
</feature>
<feature type="domain" description="ABC transmembrane type-1" evidence="8">
    <location>
        <begin position="90"/>
        <end position="282"/>
    </location>
</feature>
<comment type="subcellular location">
    <subcellularLocation>
        <location evidence="1 7">Cell membrane</location>
        <topology evidence="1 7">Multi-pass membrane protein</topology>
    </subcellularLocation>
</comment>
<dbReference type="AlphaFoldDB" id="A0A3L9YBU7"/>
<dbReference type="SUPFAM" id="SSF161098">
    <property type="entry name" value="MetI-like"/>
    <property type="match status" value="1"/>
</dbReference>
<dbReference type="Proteomes" id="UP000281343">
    <property type="component" value="Unassembled WGS sequence"/>
</dbReference>
<evidence type="ECO:0000256" key="4">
    <source>
        <dbReference type="ARBA" id="ARBA00022692"/>
    </source>
</evidence>
<organism evidence="9 10">
    <name type="scientific">Rhodophyticola porphyridii</name>
    <dbReference type="NCBI Taxonomy" id="1852017"/>
    <lineage>
        <taxon>Bacteria</taxon>
        <taxon>Pseudomonadati</taxon>
        <taxon>Pseudomonadota</taxon>
        <taxon>Alphaproteobacteria</taxon>
        <taxon>Rhodobacterales</taxon>
        <taxon>Roseobacteraceae</taxon>
        <taxon>Rhodophyticola</taxon>
    </lineage>
</organism>
<keyword evidence="5 7" id="KW-1133">Transmembrane helix</keyword>
<evidence type="ECO:0000256" key="1">
    <source>
        <dbReference type="ARBA" id="ARBA00004651"/>
    </source>
</evidence>
<dbReference type="InterPro" id="IPR000515">
    <property type="entry name" value="MetI-like"/>
</dbReference>
<feature type="transmembrane region" description="Helical" evidence="7">
    <location>
        <begin position="125"/>
        <end position="147"/>
    </location>
</feature>
<sequence length="295" mass="33290">MRMAVDLTTLDYGVIARDEARRNRENRGVFVLMMVLSIVWLAPFYYLIVSVLKSPAEYVASHPLALPSGIMPLFANVTDAWVEARMGFGVLNSLLYGVVGAGVAVFIAIMAAHGLARYRFSGRTFWFMLIFAGTIFPFQMYLIPLFFTYLELGLLDTRIGMILFYTAICIPFPVLVMRNYLTQMSSEMDEAARMDGCSEFRLFFSIILPNCKGPFIALFLLQFTWIWNDLIFSTVLTQRVEVRSVMSTLQVFQGAYADVSQTVVMAASLLASLPTILLFFVLRRHFMQGLQVSSG</sequence>
<evidence type="ECO:0000259" key="8">
    <source>
        <dbReference type="PROSITE" id="PS50928"/>
    </source>
</evidence>
<accession>A0A3L9YBU7</accession>
<comment type="similarity">
    <text evidence="7">Belongs to the binding-protein-dependent transport system permease family.</text>
</comment>
<evidence type="ECO:0000256" key="3">
    <source>
        <dbReference type="ARBA" id="ARBA00022475"/>
    </source>
</evidence>
<dbReference type="PROSITE" id="PS50928">
    <property type="entry name" value="ABC_TM1"/>
    <property type="match status" value="1"/>
</dbReference>
<dbReference type="EMBL" id="RCNT01000001">
    <property type="protein sequence ID" value="RMA43663.1"/>
    <property type="molecule type" value="Genomic_DNA"/>
</dbReference>
<evidence type="ECO:0000313" key="10">
    <source>
        <dbReference type="Proteomes" id="UP000281343"/>
    </source>
</evidence>
<feature type="transmembrane region" description="Helical" evidence="7">
    <location>
        <begin position="159"/>
        <end position="181"/>
    </location>
</feature>
<name>A0A3L9YBU7_9RHOB</name>
<dbReference type="Pfam" id="PF00528">
    <property type="entry name" value="BPD_transp_1"/>
    <property type="match status" value="1"/>
</dbReference>
<dbReference type="PANTHER" id="PTHR43744">
    <property type="entry name" value="ABC TRANSPORTER PERMEASE PROTEIN MG189-RELATED-RELATED"/>
    <property type="match status" value="1"/>
</dbReference>
<evidence type="ECO:0000256" key="6">
    <source>
        <dbReference type="ARBA" id="ARBA00023136"/>
    </source>
</evidence>
<keyword evidence="3" id="KW-1003">Cell membrane</keyword>
<keyword evidence="10" id="KW-1185">Reference proteome</keyword>
<dbReference type="PANTHER" id="PTHR43744:SF12">
    <property type="entry name" value="ABC TRANSPORTER PERMEASE PROTEIN MG189-RELATED"/>
    <property type="match status" value="1"/>
</dbReference>
<keyword evidence="4 7" id="KW-0812">Transmembrane</keyword>
<dbReference type="GO" id="GO:0055085">
    <property type="term" value="P:transmembrane transport"/>
    <property type="evidence" value="ECO:0007669"/>
    <property type="project" value="InterPro"/>
</dbReference>
<feature type="transmembrane region" description="Helical" evidence="7">
    <location>
        <begin position="202"/>
        <end position="227"/>
    </location>
</feature>
<proteinExistence type="inferred from homology"/>
<reference evidence="9 10" key="1">
    <citation type="submission" date="2018-10" db="EMBL/GenBank/DDBJ databases">
        <authorList>
            <person name="Jung H.S."/>
            <person name="Jeon C.O."/>
        </authorList>
    </citation>
    <scope>NUCLEOTIDE SEQUENCE [LARGE SCALE GENOMIC DNA]</scope>
    <source>
        <strain evidence="9 10">MA-7-27</strain>
    </source>
</reference>
<comment type="caution">
    <text evidence="9">The sequence shown here is derived from an EMBL/GenBank/DDBJ whole genome shotgun (WGS) entry which is preliminary data.</text>
</comment>
<keyword evidence="2 7" id="KW-0813">Transport</keyword>
<dbReference type="InterPro" id="IPR035906">
    <property type="entry name" value="MetI-like_sf"/>
</dbReference>
<evidence type="ECO:0000313" key="9">
    <source>
        <dbReference type="EMBL" id="RMA43663.1"/>
    </source>
</evidence>
<feature type="transmembrane region" description="Helical" evidence="7">
    <location>
        <begin position="29"/>
        <end position="48"/>
    </location>
</feature>
<feature type="transmembrane region" description="Helical" evidence="7">
    <location>
        <begin position="94"/>
        <end position="113"/>
    </location>
</feature>
<gene>
    <name evidence="9" type="ORF">D9R08_01665</name>
</gene>
<protein>
    <submittedName>
        <fullName evidence="9">Carbohydrate ABC transporter permease</fullName>
    </submittedName>
</protein>